<protein>
    <submittedName>
        <fullName evidence="1">Uncharacterized protein</fullName>
    </submittedName>
</protein>
<keyword evidence="3" id="KW-1185">Reference proteome</keyword>
<dbReference type="GeneID" id="13796534"/>
<evidence type="ECO:0000313" key="2">
    <source>
        <dbReference type="EMBL" id="AFU57306.1"/>
    </source>
</evidence>
<dbReference type="BioCyc" id="CNIT1237085:G1324-329-MONOMER"/>
<dbReference type="KEGG" id="nga:Ngar_c03580"/>
<dbReference type="STRING" id="1237085.Ngar_c03290"/>
<evidence type="ECO:0000313" key="1">
    <source>
        <dbReference type="EMBL" id="AFU57277.1"/>
    </source>
</evidence>
<organism evidence="1 3">
    <name type="scientific">Nitrososphaera gargensis (strain Ga9.2)</name>
    <dbReference type="NCBI Taxonomy" id="1237085"/>
    <lineage>
        <taxon>Archaea</taxon>
        <taxon>Nitrososphaerota</taxon>
        <taxon>Nitrososphaeria</taxon>
        <taxon>Nitrososphaerales</taxon>
        <taxon>Nitrososphaeraceae</taxon>
        <taxon>Nitrososphaera</taxon>
    </lineage>
</organism>
<accession>K0IHJ3</accession>
<proteinExistence type="predicted"/>
<reference evidence="1 3" key="1">
    <citation type="journal article" date="2012" name="Environ. Microbiol.">
        <title>The genome of the ammonia-oxidizing Candidatus Nitrososphaera gargensis: insights into metabolic versatility and environmental adaptations.</title>
        <authorList>
            <person name="Spang A."/>
            <person name="Poehlein A."/>
            <person name="Offre P."/>
            <person name="Zumbragel S."/>
            <person name="Haider S."/>
            <person name="Rychlik N."/>
            <person name="Nowka B."/>
            <person name="Schmeisser C."/>
            <person name="Lebedeva E.V."/>
            <person name="Rattei T."/>
            <person name="Bohm C."/>
            <person name="Schmid M."/>
            <person name="Galushko A."/>
            <person name="Hatzenpichler R."/>
            <person name="Weinmaier T."/>
            <person name="Daniel R."/>
            <person name="Schleper C."/>
            <person name="Spieck E."/>
            <person name="Streit W."/>
            <person name="Wagner M."/>
        </authorList>
    </citation>
    <scope>NUCLEOTIDE SEQUENCE [LARGE SCALE GENOMIC DNA]</scope>
    <source>
        <strain evidence="1">Enrichment culture Ga9.2</strain>
        <strain evidence="3">Ga9.2</strain>
    </source>
</reference>
<dbReference type="EMBL" id="CP002408">
    <property type="protein sequence ID" value="AFU57277.1"/>
    <property type="molecule type" value="Genomic_DNA"/>
</dbReference>
<name>K0IHJ3_NITGG</name>
<dbReference type="AlphaFoldDB" id="K0IHJ3"/>
<sequence length="337" mass="37764">MRAQNILHNEVLSIKEGESTPTKLPVGVTYGEIRIFVEGTYTLGTGVLHSDSPRQVFRNAKLEYNNANAIYSGKSKDFRIMNYYDQIGVEHFTAANGKFEALLRWNKGMILADESVLPAGHVHPFGKITQLNIDLTWMTKSDFFSTVGTATIDTAKAYISYDQIETTKSEIMQIFGDRLERYALPRVTAKQTDAKVANTELSEVLNVGSGNLHKRAFVTTFDNANPAVEQDDRIEKYQVKRTLPVSDAKELITARYKAAQADDKSFYKFGTALKGTFAIDYDKEVSMDGRGILVESKEEALKLLAKIDNPTVFRYVSEEYVVNREHVQSGGKLVFGI</sequence>
<gene>
    <name evidence="1" type="ordered locus">Ngar_c03290</name>
    <name evidence="2" type="ordered locus">Ngar_c03580</name>
</gene>
<dbReference type="RefSeq" id="WP_015017849.1">
    <property type="nucleotide sequence ID" value="NC_018719.1"/>
</dbReference>
<dbReference type="KEGG" id="nga:Ngar_c03290"/>
<dbReference type="Proteomes" id="UP000008037">
    <property type="component" value="Chromosome"/>
</dbReference>
<dbReference type="HOGENOM" id="CLU_822874_0_0_2"/>
<evidence type="ECO:0000313" key="3">
    <source>
        <dbReference type="Proteomes" id="UP000008037"/>
    </source>
</evidence>
<dbReference type="InParanoid" id="K0IHJ3"/>
<dbReference type="EMBL" id="CP002408">
    <property type="protein sequence ID" value="AFU57306.1"/>
    <property type="molecule type" value="Genomic_DNA"/>
</dbReference>